<dbReference type="EMBL" id="MTAC01000024">
    <property type="protein sequence ID" value="OSI32990.1"/>
    <property type="molecule type" value="Genomic_DNA"/>
</dbReference>
<protein>
    <submittedName>
        <fullName evidence="1">Uncharacterized protein</fullName>
    </submittedName>
</protein>
<evidence type="ECO:0000313" key="2">
    <source>
        <dbReference type="Proteomes" id="UP000193346"/>
    </source>
</evidence>
<name>A0ABX3WLA4_9NEIS</name>
<accession>A0ABX3WLA4</accession>
<keyword evidence="2" id="KW-1185">Reference proteome</keyword>
<evidence type="ECO:0000313" key="1">
    <source>
        <dbReference type="EMBL" id="OSI32990.1"/>
    </source>
</evidence>
<sequence length="66" mass="7347">MVWIIAGYGARRRIISDGLFGCSLNSKHKIAGNWFEMAAVKTVNETKRHKKPHYASVKPFGAETVA</sequence>
<gene>
    <name evidence="1" type="ORF">BV913_09240</name>
</gene>
<comment type="caution">
    <text evidence="1">The sequence shown here is derived from an EMBL/GenBank/DDBJ whole genome shotgun (WGS) entry which is preliminary data.</text>
</comment>
<organism evidence="1 2">
    <name type="scientific">Neisseria dumasiana</name>
    <dbReference type="NCBI Taxonomy" id="1931275"/>
    <lineage>
        <taxon>Bacteria</taxon>
        <taxon>Pseudomonadati</taxon>
        <taxon>Pseudomonadota</taxon>
        <taxon>Betaproteobacteria</taxon>
        <taxon>Neisseriales</taxon>
        <taxon>Neisseriaceae</taxon>
        <taxon>Neisseria</taxon>
    </lineage>
</organism>
<dbReference type="Proteomes" id="UP000193346">
    <property type="component" value="Unassembled WGS sequence"/>
</dbReference>
<proteinExistence type="predicted"/>
<reference evidence="1 2" key="1">
    <citation type="submission" date="2017-01" db="EMBL/GenBank/DDBJ databases">
        <authorList>
            <person name="Wolfgang W.J."/>
            <person name="Cole J."/>
            <person name="Wroblewski D."/>
            <person name="Mcginnis J."/>
            <person name="Musser K.A."/>
        </authorList>
    </citation>
    <scope>NUCLEOTIDE SEQUENCE [LARGE SCALE GENOMIC DNA]</scope>
    <source>
        <strain evidence="1 2">93087</strain>
    </source>
</reference>